<dbReference type="EMBL" id="JAOVZO020000018">
    <property type="protein sequence ID" value="MDC8014117.1"/>
    <property type="molecule type" value="Genomic_DNA"/>
</dbReference>
<evidence type="ECO:0000313" key="2">
    <source>
        <dbReference type="Proteomes" id="UP001139971"/>
    </source>
</evidence>
<organism evidence="1 2">
    <name type="scientific">Tahibacter soli</name>
    <dbReference type="NCBI Taxonomy" id="2983605"/>
    <lineage>
        <taxon>Bacteria</taxon>
        <taxon>Pseudomonadati</taxon>
        <taxon>Pseudomonadota</taxon>
        <taxon>Gammaproteobacteria</taxon>
        <taxon>Lysobacterales</taxon>
        <taxon>Rhodanobacteraceae</taxon>
        <taxon>Tahibacter</taxon>
    </lineage>
</organism>
<name>A0A9X3YLZ3_9GAMM</name>
<dbReference type="AlphaFoldDB" id="A0A9X3YLZ3"/>
<proteinExistence type="predicted"/>
<gene>
    <name evidence="1" type="ORF">OD750_016350</name>
</gene>
<comment type="caution">
    <text evidence="1">The sequence shown here is derived from an EMBL/GenBank/DDBJ whole genome shotgun (WGS) entry which is preliminary data.</text>
</comment>
<protein>
    <submittedName>
        <fullName evidence="1">Uncharacterized protein</fullName>
    </submittedName>
</protein>
<reference evidence="1" key="1">
    <citation type="submission" date="2023-02" db="EMBL/GenBank/DDBJ databases">
        <title>Tahibacter soli sp. nov. isolated from soil.</title>
        <authorList>
            <person name="Baek J.H."/>
            <person name="Lee J.K."/>
            <person name="Choi D.G."/>
            <person name="Jeon C.O."/>
        </authorList>
    </citation>
    <scope>NUCLEOTIDE SEQUENCE</scope>
    <source>
        <strain evidence="1">BL</strain>
    </source>
</reference>
<keyword evidence="2" id="KW-1185">Reference proteome</keyword>
<dbReference type="RefSeq" id="WP_263541757.1">
    <property type="nucleotide sequence ID" value="NZ_JAOVZO020000018.1"/>
</dbReference>
<dbReference type="Proteomes" id="UP001139971">
    <property type="component" value="Unassembled WGS sequence"/>
</dbReference>
<sequence length="373" mass="39943">MSDLLHSPAVLALELDPTQRPARFVLDRDEAAELAGHVAADLARLLPGANEASLVVGGALYDPAQALRPAWPLFAELGELARRGAPADAPPQVLAFGAHDGAMPTPALEPDVTLVGGAMLLVPWMLSGPADRVQALGQRMELEFVARGEAGARTADWAMRTLGVRLEHARYLTRHDLCAMMCIQLEHAGLSAFWQMLEAALFAPERVEQALSSRGRTWNWSDGVASTGVPSYAAWHAEYGAALPAAERAHAYAGWLFELRQYAAMLAAHRLPLAFHDNDGEHAWPLQALRPSDPSLPPAVLFAHEARGLGIVALTAAQPRGDGWRLLAHAWPLDAGTLDGAVDELARRYAAEPGLHRMGRIALSADSADLAVA</sequence>
<evidence type="ECO:0000313" key="1">
    <source>
        <dbReference type="EMBL" id="MDC8014117.1"/>
    </source>
</evidence>
<accession>A0A9X3YLZ3</accession>